<dbReference type="EMBL" id="CP006841">
    <property type="protein sequence ID" value="ALA68582.1"/>
    <property type="molecule type" value="Genomic_DNA"/>
</dbReference>
<keyword evidence="2" id="KW-0732">Signal</keyword>
<dbReference type="RefSeq" id="WP_156324803.1">
    <property type="nucleotide sequence ID" value="NZ_CP006841.1"/>
</dbReference>
<organism evidence="4 5">
    <name type="scientific">Corynebacterium lactis RW2-5</name>
    <dbReference type="NCBI Taxonomy" id="1408189"/>
    <lineage>
        <taxon>Bacteria</taxon>
        <taxon>Bacillati</taxon>
        <taxon>Actinomycetota</taxon>
        <taxon>Actinomycetes</taxon>
        <taxon>Mycobacteriales</taxon>
        <taxon>Corynebacteriaceae</taxon>
        <taxon>Corynebacterium</taxon>
    </lineage>
</organism>
<evidence type="ECO:0000259" key="3">
    <source>
        <dbReference type="Pfam" id="PF21946"/>
    </source>
</evidence>
<feature type="chain" id="PRO_5039463686" description="LppM domain-containing protein" evidence="2">
    <location>
        <begin position="47"/>
        <end position="229"/>
    </location>
</feature>
<dbReference type="OrthoDB" id="4407806at2"/>
<dbReference type="AlphaFoldDB" id="A0A0K2H3G9"/>
<evidence type="ECO:0000256" key="2">
    <source>
        <dbReference type="SAM" id="SignalP"/>
    </source>
</evidence>
<feature type="domain" description="LppM" evidence="3">
    <location>
        <begin position="44"/>
        <end position="188"/>
    </location>
</feature>
<accession>A0A0K2H3G9</accession>
<dbReference type="Proteomes" id="UP000058446">
    <property type="component" value="Chromosome"/>
</dbReference>
<reference evidence="4 5" key="1">
    <citation type="submission" date="2013-10" db="EMBL/GenBank/DDBJ databases">
        <title>Complete genome sequence of Corynebacterium lactis DSM 45799(T), isolated from raw cow milk.</title>
        <authorList>
            <person name="Ruckert C."/>
            <person name="Albersmeier A."/>
            <person name="Lipski A."/>
            <person name="Kalinowski J."/>
        </authorList>
    </citation>
    <scope>NUCLEOTIDE SEQUENCE [LARGE SCALE GENOMIC DNA]</scope>
    <source>
        <strain evidence="4 5">RW2-5</strain>
    </source>
</reference>
<keyword evidence="5" id="KW-1185">Reference proteome</keyword>
<evidence type="ECO:0000313" key="4">
    <source>
        <dbReference type="EMBL" id="ALA68582.1"/>
    </source>
</evidence>
<protein>
    <recommendedName>
        <fullName evidence="3">LppM domain-containing protein</fullName>
    </recommendedName>
</protein>
<name>A0A0K2H3G9_9CORY</name>
<feature type="transmembrane region" description="Helical" evidence="1">
    <location>
        <begin position="198"/>
        <end position="220"/>
    </location>
</feature>
<dbReference type="PATRIC" id="fig|1408189.4.peg.1588"/>
<dbReference type="InterPro" id="IPR053807">
    <property type="entry name" value="LppM"/>
</dbReference>
<feature type="signal peptide" evidence="2">
    <location>
        <begin position="1"/>
        <end position="46"/>
    </location>
</feature>
<keyword evidence="1" id="KW-0472">Membrane</keyword>
<dbReference type="STRING" id="1408189.CLAC_07925"/>
<sequence length="229" mass="24791">MTASPAPQTATARNKTWPTFSRLRRLAAFGSLAAVLPLTGCFEAQAGMTITGDDRVNGAVRITPNESARSQFSDWQAPEELRDRVTTNVLDSQTGRMEVSFADLRFSEVTDTLSTLSDDTIAIEIARTGGDQISINGSVDLSHVPDSNIDLLVNFPEEVTNSNGRSSAPNKVEWQFNAGEKHSVWASSPAGSTKRNEFLIYAAAAAAIGILASILGVLWARRIRDMQDF</sequence>
<gene>
    <name evidence="4" type="ORF">CLAC_07925</name>
</gene>
<keyword evidence="1" id="KW-1133">Transmembrane helix</keyword>
<keyword evidence="1" id="KW-0812">Transmembrane</keyword>
<evidence type="ECO:0000313" key="5">
    <source>
        <dbReference type="Proteomes" id="UP000058446"/>
    </source>
</evidence>
<evidence type="ECO:0000256" key="1">
    <source>
        <dbReference type="SAM" id="Phobius"/>
    </source>
</evidence>
<dbReference type="Pfam" id="PF21946">
    <property type="entry name" value="LppM"/>
    <property type="match status" value="1"/>
</dbReference>
<dbReference type="KEGG" id="clw:CLAC_07925"/>
<proteinExistence type="predicted"/>